<feature type="transmembrane region" description="Helical" evidence="12">
    <location>
        <begin position="299"/>
        <end position="323"/>
    </location>
</feature>
<feature type="transmembrane region" description="Helical" evidence="12">
    <location>
        <begin position="185"/>
        <end position="207"/>
    </location>
</feature>
<dbReference type="Gene3D" id="1.20.1070.10">
    <property type="entry name" value="Rhodopsin 7-helix transmembrane proteins"/>
    <property type="match status" value="1"/>
</dbReference>
<dbReference type="InterPro" id="IPR000276">
    <property type="entry name" value="GPCR_Rhodpsn"/>
</dbReference>
<feature type="transmembrane region" description="Helical" evidence="12">
    <location>
        <begin position="148"/>
        <end position="173"/>
    </location>
</feature>
<dbReference type="AlphaFoldDB" id="A0A2D4LHS9"/>
<dbReference type="PRINTS" id="PR00237">
    <property type="entry name" value="GPCRRHODOPSN"/>
</dbReference>
<evidence type="ECO:0000256" key="7">
    <source>
        <dbReference type="ARBA" id="ARBA00023170"/>
    </source>
</evidence>
<evidence type="ECO:0000256" key="11">
    <source>
        <dbReference type="SAM" id="MobiDB-lite"/>
    </source>
</evidence>
<dbReference type="GO" id="GO:0005886">
    <property type="term" value="C:plasma membrane"/>
    <property type="evidence" value="ECO:0007669"/>
    <property type="project" value="UniProtKB-SubCell"/>
</dbReference>
<keyword evidence="3 10" id="KW-0812">Transmembrane</keyword>
<feature type="transmembrane region" description="Helical" evidence="12">
    <location>
        <begin position="329"/>
        <end position="355"/>
    </location>
</feature>
<feature type="transmembrane region" description="Helical" evidence="12">
    <location>
        <begin position="263"/>
        <end position="287"/>
    </location>
</feature>
<feature type="transmembrane region" description="Helical" evidence="12">
    <location>
        <begin position="228"/>
        <end position="251"/>
    </location>
</feature>
<keyword evidence="5 10" id="KW-0297">G-protein coupled receptor</keyword>
<keyword evidence="4 12" id="KW-1133">Transmembrane helix</keyword>
<evidence type="ECO:0000256" key="1">
    <source>
        <dbReference type="ARBA" id="ARBA00004651"/>
    </source>
</evidence>
<reference evidence="14" key="1">
    <citation type="submission" date="2017-07" db="EMBL/GenBank/DDBJ databases">
        <authorList>
            <person name="Mikheyev A."/>
            <person name="Grau M."/>
        </authorList>
    </citation>
    <scope>NUCLEOTIDE SEQUENCE</scope>
    <source>
        <tissue evidence="14">Venom_gland</tissue>
    </source>
</reference>
<comment type="subcellular location">
    <subcellularLocation>
        <location evidence="1">Cell membrane</location>
        <topology evidence="1">Multi-pass membrane protein</topology>
    </subcellularLocation>
</comment>
<dbReference type="EMBL" id="IACM01012735">
    <property type="protein sequence ID" value="LAB20562.1"/>
    <property type="molecule type" value="Transcribed_RNA"/>
</dbReference>
<evidence type="ECO:0000313" key="14">
    <source>
        <dbReference type="EMBL" id="LAB20562.1"/>
    </source>
</evidence>
<dbReference type="SUPFAM" id="SSF81321">
    <property type="entry name" value="Family A G protein-coupled receptor-like"/>
    <property type="match status" value="1"/>
</dbReference>
<feature type="transmembrane region" description="Helical" evidence="12">
    <location>
        <begin position="113"/>
        <end position="136"/>
    </location>
</feature>
<keyword evidence="6 12" id="KW-0472">Membrane</keyword>
<reference evidence="14" key="2">
    <citation type="submission" date="2017-11" db="EMBL/GenBank/DDBJ databases">
        <title>Coralsnake Venomics: Analyses of Venom Gland Transcriptomes and Proteomes of Six Brazilian Taxa.</title>
        <authorList>
            <person name="Aird S.D."/>
            <person name="Jorge da Silva N."/>
            <person name="Qiu L."/>
            <person name="Villar-Briones A."/>
            <person name="Aparecida-Saddi V."/>
            <person name="Campos-Telles M.P."/>
            <person name="Grau M."/>
            <person name="Mikheyev A.S."/>
        </authorList>
    </citation>
    <scope>NUCLEOTIDE SEQUENCE</scope>
    <source>
        <tissue evidence="14">Venom_gland</tissue>
    </source>
</reference>
<evidence type="ECO:0000256" key="3">
    <source>
        <dbReference type="ARBA" id="ARBA00022692"/>
    </source>
</evidence>
<keyword evidence="7 10" id="KW-0675">Receptor</keyword>
<organism evidence="14">
    <name type="scientific">Micrurus spixii</name>
    <name type="common">Amazon coral snake</name>
    <dbReference type="NCBI Taxonomy" id="129469"/>
    <lineage>
        <taxon>Eukaryota</taxon>
        <taxon>Metazoa</taxon>
        <taxon>Chordata</taxon>
        <taxon>Craniata</taxon>
        <taxon>Vertebrata</taxon>
        <taxon>Euteleostomi</taxon>
        <taxon>Lepidosauria</taxon>
        <taxon>Squamata</taxon>
        <taxon>Bifurcata</taxon>
        <taxon>Unidentata</taxon>
        <taxon>Episquamata</taxon>
        <taxon>Toxicofera</taxon>
        <taxon>Serpentes</taxon>
        <taxon>Colubroidea</taxon>
        <taxon>Elapidae</taxon>
        <taxon>Elapinae</taxon>
        <taxon>Micrurus</taxon>
    </lineage>
</organism>
<name>A0A2D4LHS9_9SAUR</name>
<evidence type="ECO:0000256" key="6">
    <source>
        <dbReference type="ARBA" id="ARBA00023136"/>
    </source>
</evidence>
<feature type="compositionally biased region" description="Basic and acidic residues" evidence="11">
    <location>
        <begin position="1"/>
        <end position="10"/>
    </location>
</feature>
<dbReference type="PANTHER" id="PTHR11334">
    <property type="entry name" value="MAS-RELATED G-PROTEIN COUPLED RECEPTOR"/>
    <property type="match status" value="1"/>
</dbReference>
<evidence type="ECO:0000256" key="9">
    <source>
        <dbReference type="ARBA" id="ARBA00061394"/>
    </source>
</evidence>
<evidence type="ECO:0000259" key="13">
    <source>
        <dbReference type="PROSITE" id="PS50262"/>
    </source>
</evidence>
<sequence length="395" mass="45054">MTSLDYERDPLFSSGDSSGDYHESSGLSTLITDMNFYNKTNKTFDEELIPRIGYTSPEIWPEVNSMIYITQSELVNIFFNNTKMVEIASNMSKISKNFSSPYDQPFDNLTQNLLYGFFAITCILGLVGNGRTIYLLAYCIKRNPFTTFILNLSIADFGVLASLIMADIFVTVLTLGKRNDIVQTFFFLFFELFFFTYSASQFLLTAISLDRCVAVLFPLWHRCHRPPYLPTLVCVLIWILSFLLSAVHFILHQTRAFGSSPLFYQLIVNGLLCTPLMVVSTVTLLIHMRSKLKLNQRKLLTALLLALLFFLLFSLPMDVFYVIEYFGSSNLLLMTIGIECATLNSSINPLLYFLVGKKKRGKDQHRASYKVALQRVFNDEQGSTEEPQTTEENIL</sequence>
<protein>
    <recommendedName>
        <fullName evidence="13">G-protein coupled receptors family 1 profile domain-containing protein</fullName>
    </recommendedName>
</protein>
<dbReference type="InterPro" id="IPR026234">
    <property type="entry name" value="MRGPCRFAMILY"/>
</dbReference>
<feature type="region of interest" description="Disordered" evidence="11">
    <location>
        <begin position="1"/>
        <end position="22"/>
    </location>
</feature>
<accession>A0A2D4LHS9</accession>
<comment type="similarity">
    <text evidence="9">Belongs to the G-protein coupled receptor 1 family. Mas subfamily.</text>
</comment>
<dbReference type="PANTHER" id="PTHR11334:SF69">
    <property type="entry name" value="G-PROTEIN COUPLED RECEPTORS FAMILY 1 PROFILE DOMAIN-CONTAINING PROTEIN"/>
    <property type="match status" value="1"/>
</dbReference>
<dbReference type="PROSITE" id="PS50262">
    <property type="entry name" value="G_PROTEIN_RECEP_F1_2"/>
    <property type="match status" value="1"/>
</dbReference>
<evidence type="ECO:0000256" key="5">
    <source>
        <dbReference type="ARBA" id="ARBA00023040"/>
    </source>
</evidence>
<dbReference type="FunFam" id="1.20.1070.10:FF:000193">
    <property type="entry name" value="Mas-related G-protein coupled receptor member E"/>
    <property type="match status" value="1"/>
</dbReference>
<dbReference type="InterPro" id="IPR017452">
    <property type="entry name" value="GPCR_Rhodpsn_7TM"/>
</dbReference>
<evidence type="ECO:0000256" key="12">
    <source>
        <dbReference type="SAM" id="Phobius"/>
    </source>
</evidence>
<dbReference type="Pfam" id="PF00001">
    <property type="entry name" value="7tm_1"/>
    <property type="match status" value="1"/>
</dbReference>
<dbReference type="GO" id="GO:0004930">
    <property type="term" value="F:G protein-coupled receptor activity"/>
    <property type="evidence" value="ECO:0007669"/>
    <property type="project" value="UniProtKB-KW"/>
</dbReference>
<evidence type="ECO:0000256" key="4">
    <source>
        <dbReference type="ARBA" id="ARBA00022989"/>
    </source>
</evidence>
<feature type="domain" description="G-protein coupled receptors family 1 profile" evidence="13">
    <location>
        <begin position="128"/>
        <end position="352"/>
    </location>
</feature>
<evidence type="ECO:0000256" key="8">
    <source>
        <dbReference type="ARBA" id="ARBA00023224"/>
    </source>
</evidence>
<evidence type="ECO:0000256" key="2">
    <source>
        <dbReference type="ARBA" id="ARBA00022475"/>
    </source>
</evidence>
<dbReference type="PRINTS" id="PR02108">
    <property type="entry name" value="MRGPCRFAMILY"/>
</dbReference>
<proteinExistence type="inferred from homology"/>
<keyword evidence="2" id="KW-1003">Cell membrane</keyword>
<keyword evidence="8 10" id="KW-0807">Transducer</keyword>
<dbReference type="PROSITE" id="PS00237">
    <property type="entry name" value="G_PROTEIN_RECEP_F1_1"/>
    <property type="match status" value="1"/>
</dbReference>
<evidence type="ECO:0000256" key="10">
    <source>
        <dbReference type="RuleBase" id="RU000688"/>
    </source>
</evidence>